<comment type="caution">
    <text evidence="3">The sequence shown here is derived from an EMBL/GenBank/DDBJ whole genome shotgun (WGS) entry which is preliminary data.</text>
</comment>
<dbReference type="PANTHER" id="PTHR30399">
    <property type="entry name" value="UNCHARACTERIZED PROTEIN YGJP"/>
    <property type="match status" value="1"/>
</dbReference>
<dbReference type="Gene3D" id="3.30.2010.10">
    <property type="entry name" value="Metalloproteases ('zincins'), catalytic domain"/>
    <property type="match status" value="1"/>
</dbReference>
<evidence type="ECO:0000313" key="3">
    <source>
        <dbReference type="EMBL" id="GIG55177.1"/>
    </source>
</evidence>
<accession>A0A919Q2S0</accession>
<evidence type="ECO:0000313" key="4">
    <source>
        <dbReference type="Proteomes" id="UP000652354"/>
    </source>
</evidence>
<dbReference type="InterPro" id="IPR053136">
    <property type="entry name" value="UTP_pyrophosphatase-like"/>
</dbReference>
<evidence type="ECO:0000256" key="1">
    <source>
        <dbReference type="SAM" id="MobiDB-lite"/>
    </source>
</evidence>
<evidence type="ECO:0000259" key="2">
    <source>
        <dbReference type="Pfam" id="PF01863"/>
    </source>
</evidence>
<dbReference type="Proteomes" id="UP000652354">
    <property type="component" value="Unassembled WGS sequence"/>
</dbReference>
<proteinExistence type="predicted"/>
<reference evidence="3" key="1">
    <citation type="submission" date="2021-01" db="EMBL/GenBank/DDBJ databases">
        <title>Whole genome shotgun sequence of Demequina activiva NBRC 110675.</title>
        <authorList>
            <person name="Komaki H."/>
            <person name="Tamura T."/>
        </authorList>
    </citation>
    <scope>NUCLEOTIDE SEQUENCE</scope>
    <source>
        <strain evidence="3">NBRC 110675</strain>
    </source>
</reference>
<dbReference type="AlphaFoldDB" id="A0A919Q2S0"/>
<gene>
    <name evidence="3" type="ORF">Dac01nite_19290</name>
</gene>
<keyword evidence="4" id="KW-1185">Reference proteome</keyword>
<organism evidence="3 4">
    <name type="scientific">Demequina activiva</name>
    <dbReference type="NCBI Taxonomy" id="1582364"/>
    <lineage>
        <taxon>Bacteria</taxon>
        <taxon>Bacillati</taxon>
        <taxon>Actinomycetota</taxon>
        <taxon>Actinomycetes</taxon>
        <taxon>Micrococcales</taxon>
        <taxon>Demequinaceae</taxon>
        <taxon>Demequina</taxon>
    </lineage>
</organism>
<name>A0A919Q2S0_9MICO</name>
<dbReference type="Pfam" id="PF01863">
    <property type="entry name" value="YgjP-like"/>
    <property type="match status" value="2"/>
</dbReference>
<feature type="compositionally biased region" description="Polar residues" evidence="1">
    <location>
        <begin position="1"/>
        <end position="11"/>
    </location>
</feature>
<feature type="domain" description="YgjP-like metallopeptidase" evidence="2">
    <location>
        <begin position="40"/>
        <end position="86"/>
    </location>
</feature>
<protein>
    <recommendedName>
        <fullName evidence="2">YgjP-like metallopeptidase domain-containing protein</fullName>
    </recommendedName>
</protein>
<dbReference type="PANTHER" id="PTHR30399:SF1">
    <property type="entry name" value="UTP PYROPHOSPHATASE"/>
    <property type="match status" value="1"/>
</dbReference>
<dbReference type="CDD" id="cd07344">
    <property type="entry name" value="M48_yhfN_like"/>
    <property type="match status" value="1"/>
</dbReference>
<feature type="domain" description="YgjP-like metallopeptidase" evidence="2">
    <location>
        <begin position="97"/>
        <end position="197"/>
    </location>
</feature>
<dbReference type="EMBL" id="BONR01000004">
    <property type="protein sequence ID" value="GIG55177.1"/>
    <property type="molecule type" value="Genomic_DNA"/>
</dbReference>
<feature type="region of interest" description="Disordered" evidence="1">
    <location>
        <begin position="1"/>
        <end position="27"/>
    </location>
</feature>
<sequence>MRGGFSNSSHTVLDMPRTNAEYRSGATAPEYTLTRKRMRTIRLRVVPPTGELKVSAPHATSVARIDAFVASKTRWIAARRAEIEGMAPRLEHGVQAEACREELEAWLEDLLPHWCERFGVEQPHISLRIMRSQWGSCRAATQRITLNLELARRGHDMAEYVLVHELSHLLEMNHGPRFYALMDRHLPDWRERKARLGRL</sequence>
<dbReference type="InterPro" id="IPR002725">
    <property type="entry name" value="YgjP-like_metallopeptidase"/>
</dbReference>